<comment type="subcellular location">
    <subcellularLocation>
        <location evidence="7">Cytoplasm</location>
    </subcellularLocation>
</comment>
<evidence type="ECO:0000256" key="2">
    <source>
        <dbReference type="ARBA" id="ARBA00009948"/>
    </source>
</evidence>
<dbReference type="NCBIfam" id="TIGR01356">
    <property type="entry name" value="aroA"/>
    <property type="match status" value="1"/>
</dbReference>
<evidence type="ECO:0000256" key="3">
    <source>
        <dbReference type="ARBA" id="ARBA00022605"/>
    </source>
</evidence>
<feature type="binding site" evidence="7">
    <location>
        <position position="189"/>
    </location>
    <ligand>
        <name>phosphoenolpyruvate</name>
        <dbReference type="ChEBI" id="CHEBI:58702"/>
    </ligand>
</feature>
<dbReference type="PANTHER" id="PTHR21090">
    <property type="entry name" value="AROM/DEHYDROQUINATE SYNTHASE"/>
    <property type="match status" value="1"/>
</dbReference>
<keyword evidence="7" id="KW-0963">Cytoplasm</keyword>
<feature type="binding site" evidence="7">
    <location>
        <position position="363"/>
    </location>
    <ligand>
        <name>phosphoenolpyruvate</name>
        <dbReference type="ChEBI" id="CHEBI:58702"/>
    </ligand>
</feature>
<sequence>MSRALPDRLMIVPFSKPFDATGDRAVIIPGSKSLTNRALLLAALADGETTLRGVLFSDDTERMLEGLASLGFQVGIDREKCIVNVKGCNGQMPKRSEQDVELFLGNAGTATRFMTAAMTLASENTSAIITGIPRMLERPIGELVEPLRQLGAKIEYLGEEGYPPIRVHGLGKGIMRGGDLVMKPTVSSQYLSALLQIGPYLHEGLTMIFDGPVTSLPYVKMTVELMRQFGAKIDTTDDWSIISVKPGGYQGNTKDIEPDASNASYAMGMAAATQDAIVEIKHLSENSLQGDAAFAKELAKMGADVQYLDDAIIVRGTGKLKGIDADFNAIPDMVQTIAVVALFAKGETTIRDVGNLRIKETDRMAALKNELTKLGATVKIVGDDITIIPPDQNKLKHPNGQPITESNPAVIETYDDHRMAMSFAIAGTKQVGVVIDDPACVNKTFPTYFEQLSQLNTAAQRQ</sequence>
<dbReference type="PROSITE" id="PS00104">
    <property type="entry name" value="EPSP_SYNTHASE_1"/>
    <property type="match status" value="1"/>
</dbReference>
<dbReference type="HAMAP" id="MF_00210">
    <property type="entry name" value="EPSP_synth"/>
    <property type="match status" value="1"/>
</dbReference>
<feature type="active site" description="Proton acceptor" evidence="7">
    <location>
        <position position="332"/>
    </location>
</feature>
<comment type="function">
    <text evidence="7">Catalyzes the transfer of the enolpyruvyl moiety of phosphoenolpyruvate (PEP) to the 5-hydroxyl of shikimate-3-phosphate (S3P) to produce enolpyruvyl shikimate-3-phosphate and inorganic phosphate.</text>
</comment>
<feature type="binding site" evidence="7">
    <location>
        <position position="359"/>
    </location>
    <ligand>
        <name>3-phosphoshikimate</name>
        <dbReference type="ChEBI" id="CHEBI:145989"/>
    </ligand>
</feature>
<dbReference type="AlphaFoldDB" id="A0A517YV80"/>
<keyword evidence="5 7" id="KW-0057">Aromatic amino acid biosynthesis</keyword>
<organism evidence="9 10">
    <name type="scientific">Poriferisphaera corsica</name>
    <dbReference type="NCBI Taxonomy" id="2528020"/>
    <lineage>
        <taxon>Bacteria</taxon>
        <taxon>Pseudomonadati</taxon>
        <taxon>Planctomycetota</taxon>
        <taxon>Phycisphaerae</taxon>
        <taxon>Phycisphaerales</taxon>
        <taxon>Phycisphaeraceae</taxon>
        <taxon>Poriferisphaera</taxon>
    </lineage>
</organism>
<feature type="binding site" evidence="7">
    <location>
        <position position="215"/>
    </location>
    <ligand>
        <name>3-phosphoshikimate</name>
        <dbReference type="ChEBI" id="CHEBI:145989"/>
    </ligand>
</feature>
<dbReference type="Proteomes" id="UP000317369">
    <property type="component" value="Chromosome"/>
</dbReference>
<feature type="binding site" evidence="7">
    <location>
        <position position="187"/>
    </location>
    <ligand>
        <name>3-phosphoshikimate</name>
        <dbReference type="ChEBI" id="CHEBI:145989"/>
    </ligand>
</feature>
<dbReference type="PROSITE" id="PS00885">
    <property type="entry name" value="EPSP_SYNTHASE_2"/>
    <property type="match status" value="1"/>
</dbReference>
<feature type="binding site" evidence="7">
    <location>
        <position position="138"/>
    </location>
    <ligand>
        <name>phosphoenolpyruvate</name>
        <dbReference type="ChEBI" id="CHEBI:58702"/>
    </ligand>
</feature>
<evidence type="ECO:0000256" key="1">
    <source>
        <dbReference type="ARBA" id="ARBA00004811"/>
    </source>
</evidence>
<dbReference type="SUPFAM" id="SSF55205">
    <property type="entry name" value="EPT/RTPC-like"/>
    <property type="match status" value="1"/>
</dbReference>
<evidence type="ECO:0000313" key="9">
    <source>
        <dbReference type="EMBL" id="QDU34116.1"/>
    </source>
</evidence>
<reference evidence="9 10" key="1">
    <citation type="submission" date="2019-02" db="EMBL/GenBank/DDBJ databases">
        <title>Deep-cultivation of Planctomycetes and their phenomic and genomic characterization uncovers novel biology.</title>
        <authorList>
            <person name="Wiegand S."/>
            <person name="Jogler M."/>
            <person name="Boedeker C."/>
            <person name="Pinto D."/>
            <person name="Vollmers J."/>
            <person name="Rivas-Marin E."/>
            <person name="Kohn T."/>
            <person name="Peeters S.H."/>
            <person name="Heuer A."/>
            <person name="Rast P."/>
            <person name="Oberbeckmann S."/>
            <person name="Bunk B."/>
            <person name="Jeske O."/>
            <person name="Meyerdierks A."/>
            <person name="Storesund J.E."/>
            <person name="Kallscheuer N."/>
            <person name="Luecker S."/>
            <person name="Lage O.M."/>
            <person name="Pohl T."/>
            <person name="Merkel B.J."/>
            <person name="Hornburger P."/>
            <person name="Mueller R.-W."/>
            <person name="Bruemmer F."/>
            <person name="Labrenz M."/>
            <person name="Spormann A.M."/>
            <person name="Op den Camp H."/>
            <person name="Overmann J."/>
            <person name="Amann R."/>
            <person name="Jetten M.S.M."/>
            <person name="Mascher T."/>
            <person name="Medema M.H."/>
            <person name="Devos D.P."/>
            <person name="Kaster A.-K."/>
            <person name="Ovreas L."/>
            <person name="Rohde M."/>
            <person name="Galperin M.Y."/>
            <person name="Jogler C."/>
        </authorList>
    </citation>
    <scope>NUCLEOTIDE SEQUENCE [LARGE SCALE GENOMIC DNA]</scope>
    <source>
        <strain evidence="9 10">KS4</strain>
    </source>
</reference>
<keyword evidence="3 7" id="KW-0028">Amino-acid biosynthesis</keyword>
<evidence type="ECO:0000256" key="7">
    <source>
        <dbReference type="HAMAP-Rule" id="MF_00210"/>
    </source>
</evidence>
<evidence type="ECO:0000259" key="8">
    <source>
        <dbReference type="Pfam" id="PF00275"/>
    </source>
</evidence>
<dbReference type="InterPro" id="IPR006264">
    <property type="entry name" value="EPSP_synthase"/>
</dbReference>
<comment type="subunit">
    <text evidence="7">Monomer.</text>
</comment>
<evidence type="ECO:0000313" key="10">
    <source>
        <dbReference type="Proteomes" id="UP000317369"/>
    </source>
</evidence>
<feature type="binding site" evidence="7">
    <location>
        <position position="32"/>
    </location>
    <ligand>
        <name>3-phosphoshikimate</name>
        <dbReference type="ChEBI" id="CHEBI:145989"/>
    </ligand>
</feature>
<dbReference type="InterPro" id="IPR023193">
    <property type="entry name" value="EPSP_synthase_CS"/>
</dbReference>
<feature type="binding site" evidence="7">
    <location>
        <position position="443"/>
    </location>
    <ligand>
        <name>phosphoenolpyruvate</name>
        <dbReference type="ChEBI" id="CHEBI:58702"/>
    </ligand>
</feature>
<feature type="binding site" evidence="7">
    <location>
        <position position="332"/>
    </location>
    <ligand>
        <name>3-phosphoshikimate</name>
        <dbReference type="ChEBI" id="CHEBI:145989"/>
    </ligand>
</feature>
<comment type="pathway">
    <text evidence="1 7">Metabolic intermediate biosynthesis; chorismate biosynthesis; chorismate from D-erythrose 4-phosphate and phosphoenolpyruvate: step 6/7.</text>
</comment>
<dbReference type="GO" id="GO:0003866">
    <property type="term" value="F:3-phosphoshikimate 1-carboxyvinyltransferase activity"/>
    <property type="evidence" value="ECO:0007669"/>
    <property type="project" value="UniProtKB-UniRule"/>
</dbReference>
<dbReference type="GO" id="GO:0009423">
    <property type="term" value="P:chorismate biosynthetic process"/>
    <property type="evidence" value="ECO:0007669"/>
    <property type="project" value="UniProtKB-UniRule"/>
</dbReference>
<dbReference type="EMBL" id="CP036425">
    <property type="protein sequence ID" value="QDU34116.1"/>
    <property type="molecule type" value="Genomic_DNA"/>
</dbReference>
<name>A0A517YV80_9BACT</name>
<dbReference type="GO" id="GO:0009073">
    <property type="term" value="P:aromatic amino acid family biosynthetic process"/>
    <property type="evidence" value="ECO:0007669"/>
    <property type="project" value="UniProtKB-KW"/>
</dbReference>
<gene>
    <name evidence="7 9" type="primary">aroA</name>
    <name evidence="9" type="ORF">KS4_21780</name>
</gene>
<feature type="binding site" evidence="7">
    <location>
        <position position="355"/>
    </location>
    <ligand>
        <name>3-phosphoshikimate</name>
        <dbReference type="ChEBI" id="CHEBI:145989"/>
    </ligand>
</feature>
<dbReference type="Gene3D" id="3.65.10.10">
    <property type="entry name" value="Enolpyruvate transferase domain"/>
    <property type="match status" value="2"/>
</dbReference>
<feature type="binding site" evidence="7">
    <location>
        <position position="32"/>
    </location>
    <ligand>
        <name>phosphoenolpyruvate</name>
        <dbReference type="ChEBI" id="CHEBI:58702"/>
    </ligand>
</feature>
<dbReference type="KEGG" id="pcor:KS4_21780"/>
<dbReference type="PIRSF" id="PIRSF000505">
    <property type="entry name" value="EPSPS"/>
    <property type="match status" value="1"/>
</dbReference>
<dbReference type="RefSeq" id="WP_200761154.1">
    <property type="nucleotide sequence ID" value="NZ_CP036425.1"/>
</dbReference>
<protein>
    <recommendedName>
        <fullName evidence="7">3-phosphoshikimate 1-carboxyvinyltransferase</fullName>
        <ecNumber evidence="7">2.5.1.19</ecNumber>
    </recommendedName>
    <alternativeName>
        <fullName evidence="7">5-enolpyruvylshikimate-3-phosphate synthase</fullName>
        <shortName evidence="7">EPSP synthase</shortName>
        <shortName evidence="7">EPSPS</shortName>
    </alternativeName>
</protein>
<dbReference type="InterPro" id="IPR036968">
    <property type="entry name" value="Enolpyruvate_Tfrase_sf"/>
</dbReference>
<feature type="binding site" evidence="7">
    <location>
        <position position="189"/>
    </location>
    <ligand>
        <name>3-phosphoshikimate</name>
        <dbReference type="ChEBI" id="CHEBI:145989"/>
    </ligand>
</feature>
<feature type="binding site" evidence="7">
    <location>
        <position position="188"/>
    </location>
    <ligand>
        <name>3-phosphoshikimate</name>
        <dbReference type="ChEBI" id="CHEBI:145989"/>
    </ligand>
</feature>
<dbReference type="PANTHER" id="PTHR21090:SF5">
    <property type="entry name" value="PENTAFUNCTIONAL AROM POLYPEPTIDE"/>
    <property type="match status" value="1"/>
</dbReference>
<dbReference type="GO" id="GO:0008652">
    <property type="term" value="P:amino acid biosynthetic process"/>
    <property type="evidence" value="ECO:0007669"/>
    <property type="project" value="UniProtKB-KW"/>
</dbReference>
<keyword evidence="10" id="KW-1185">Reference proteome</keyword>
<feature type="binding site" evidence="7">
    <location>
        <position position="33"/>
    </location>
    <ligand>
        <name>3-phosphoshikimate</name>
        <dbReference type="ChEBI" id="CHEBI:145989"/>
    </ligand>
</feature>
<feature type="domain" description="Enolpyruvate transferase" evidence="8">
    <location>
        <begin position="25"/>
        <end position="452"/>
    </location>
</feature>
<dbReference type="InterPro" id="IPR013792">
    <property type="entry name" value="RNA3'P_cycl/enolpyr_Trfase_a/b"/>
</dbReference>
<dbReference type="UniPathway" id="UPA00053">
    <property type="reaction ID" value="UER00089"/>
</dbReference>
<feature type="binding site" evidence="7">
    <location>
        <position position="418"/>
    </location>
    <ligand>
        <name>phosphoenolpyruvate</name>
        <dbReference type="ChEBI" id="CHEBI:58702"/>
    </ligand>
</feature>
<dbReference type="Pfam" id="PF00275">
    <property type="entry name" value="EPSP_synthase"/>
    <property type="match status" value="1"/>
</dbReference>
<proteinExistence type="inferred from homology"/>
<dbReference type="GO" id="GO:0005737">
    <property type="term" value="C:cytoplasm"/>
    <property type="evidence" value="ECO:0007669"/>
    <property type="project" value="UniProtKB-SubCell"/>
</dbReference>
<comment type="catalytic activity">
    <reaction evidence="6">
        <text>3-phosphoshikimate + phosphoenolpyruvate = 5-O-(1-carboxyvinyl)-3-phosphoshikimate + phosphate</text>
        <dbReference type="Rhea" id="RHEA:21256"/>
        <dbReference type="ChEBI" id="CHEBI:43474"/>
        <dbReference type="ChEBI" id="CHEBI:57701"/>
        <dbReference type="ChEBI" id="CHEBI:58702"/>
        <dbReference type="ChEBI" id="CHEBI:145989"/>
        <dbReference type="EC" id="2.5.1.19"/>
    </reaction>
    <physiologicalReaction direction="left-to-right" evidence="6">
        <dbReference type="Rhea" id="RHEA:21257"/>
    </physiologicalReaction>
</comment>
<keyword evidence="4 7" id="KW-0808">Transferase</keyword>
<evidence type="ECO:0000256" key="4">
    <source>
        <dbReference type="ARBA" id="ARBA00022679"/>
    </source>
</evidence>
<feature type="binding site" evidence="7">
    <location>
        <position position="37"/>
    </location>
    <ligand>
        <name>3-phosphoshikimate</name>
        <dbReference type="ChEBI" id="CHEBI:145989"/>
    </ligand>
</feature>
<dbReference type="InterPro" id="IPR001986">
    <property type="entry name" value="Enolpyruvate_Tfrase_dom"/>
</dbReference>
<evidence type="ECO:0000256" key="5">
    <source>
        <dbReference type="ARBA" id="ARBA00023141"/>
    </source>
</evidence>
<dbReference type="EC" id="2.5.1.19" evidence="7"/>
<comment type="similarity">
    <text evidence="2 7">Belongs to the EPSP synthase family.</text>
</comment>
<dbReference type="CDD" id="cd01556">
    <property type="entry name" value="EPSP_synthase"/>
    <property type="match status" value="1"/>
</dbReference>
<evidence type="ECO:0000256" key="6">
    <source>
        <dbReference type="ARBA" id="ARBA00044633"/>
    </source>
</evidence>
<feature type="binding site" evidence="7">
    <location>
        <position position="108"/>
    </location>
    <ligand>
        <name>phosphoenolpyruvate</name>
        <dbReference type="ChEBI" id="CHEBI:58702"/>
    </ligand>
</feature>
<accession>A0A517YV80</accession>